<reference evidence="2" key="1">
    <citation type="submission" date="2021-06" db="EMBL/GenBank/DDBJ databases">
        <authorList>
            <person name="Hodson N. C."/>
            <person name="Mongue J. A."/>
            <person name="Jaron S. K."/>
        </authorList>
    </citation>
    <scope>NUCLEOTIDE SEQUENCE</scope>
</reference>
<organism evidence="2 3">
    <name type="scientific">Allacma fusca</name>
    <dbReference type="NCBI Taxonomy" id="39272"/>
    <lineage>
        <taxon>Eukaryota</taxon>
        <taxon>Metazoa</taxon>
        <taxon>Ecdysozoa</taxon>
        <taxon>Arthropoda</taxon>
        <taxon>Hexapoda</taxon>
        <taxon>Collembola</taxon>
        <taxon>Symphypleona</taxon>
        <taxon>Sminthuridae</taxon>
        <taxon>Allacma</taxon>
    </lineage>
</organism>
<feature type="chain" id="PRO_5035185357" description="Secreted protein" evidence="1">
    <location>
        <begin position="22"/>
        <end position="89"/>
    </location>
</feature>
<proteinExistence type="predicted"/>
<gene>
    <name evidence="2" type="ORF">AFUS01_LOCUS10755</name>
</gene>
<accession>A0A8J2NPZ9</accession>
<keyword evidence="1" id="KW-0732">Signal</keyword>
<dbReference type="AlphaFoldDB" id="A0A8J2NPZ9"/>
<sequence length="89" mass="9941">MQIPYCKLFLFFVSLLTFVKANIENEGGPRPAYYTDPGRECPELYAYSSQEGKCVHLEPENISTSLRGERCPSGRQLNGRCLTGRPAPA</sequence>
<evidence type="ECO:0000313" key="3">
    <source>
        <dbReference type="Proteomes" id="UP000708208"/>
    </source>
</evidence>
<keyword evidence="3" id="KW-1185">Reference proteome</keyword>
<evidence type="ECO:0008006" key="4">
    <source>
        <dbReference type="Google" id="ProtNLM"/>
    </source>
</evidence>
<comment type="caution">
    <text evidence="2">The sequence shown here is derived from an EMBL/GenBank/DDBJ whole genome shotgun (WGS) entry which is preliminary data.</text>
</comment>
<evidence type="ECO:0000313" key="2">
    <source>
        <dbReference type="EMBL" id="CAG7721546.1"/>
    </source>
</evidence>
<protein>
    <recommendedName>
        <fullName evidence="4">Secreted protein</fullName>
    </recommendedName>
</protein>
<name>A0A8J2NPZ9_9HEXA</name>
<feature type="signal peptide" evidence="1">
    <location>
        <begin position="1"/>
        <end position="21"/>
    </location>
</feature>
<dbReference type="EMBL" id="CAJVCH010080373">
    <property type="protein sequence ID" value="CAG7721546.1"/>
    <property type="molecule type" value="Genomic_DNA"/>
</dbReference>
<dbReference type="Proteomes" id="UP000708208">
    <property type="component" value="Unassembled WGS sequence"/>
</dbReference>
<evidence type="ECO:0000256" key="1">
    <source>
        <dbReference type="SAM" id="SignalP"/>
    </source>
</evidence>